<gene>
    <name evidence="2" type="ORF">B5F17_05975</name>
</gene>
<evidence type="ECO:0000313" key="2">
    <source>
        <dbReference type="EMBL" id="OUP53119.1"/>
    </source>
</evidence>
<dbReference type="GO" id="GO:0010181">
    <property type="term" value="F:FMN binding"/>
    <property type="evidence" value="ECO:0007669"/>
    <property type="project" value="InterPro"/>
</dbReference>
<dbReference type="GO" id="GO:0016651">
    <property type="term" value="F:oxidoreductase activity, acting on NAD(P)H"/>
    <property type="evidence" value="ECO:0007669"/>
    <property type="project" value="UniProtKB-ARBA"/>
</dbReference>
<reference evidence="3" key="1">
    <citation type="submission" date="2017-04" db="EMBL/GenBank/DDBJ databases">
        <title>Function of individual gut microbiota members based on whole genome sequencing of pure cultures obtained from chicken caecum.</title>
        <authorList>
            <person name="Medvecky M."/>
            <person name="Cejkova D."/>
            <person name="Polansky O."/>
            <person name="Karasova D."/>
            <person name="Kubasova T."/>
            <person name="Cizek A."/>
            <person name="Rychlik I."/>
        </authorList>
    </citation>
    <scope>NUCLEOTIDE SEQUENCE [LARGE SCALE GENOMIC DNA]</scope>
    <source>
        <strain evidence="3">An180</strain>
    </source>
</reference>
<dbReference type="Proteomes" id="UP000195897">
    <property type="component" value="Unassembled WGS sequence"/>
</dbReference>
<protein>
    <submittedName>
        <fullName evidence="2">Flavodoxin</fullName>
    </submittedName>
</protein>
<dbReference type="InterPro" id="IPR001226">
    <property type="entry name" value="Flavodoxin_CS"/>
</dbReference>
<evidence type="ECO:0000313" key="3">
    <source>
        <dbReference type="Proteomes" id="UP000195897"/>
    </source>
</evidence>
<name>A0A1Y4LC98_9FIRM</name>
<dbReference type="Gene3D" id="3.40.50.360">
    <property type="match status" value="1"/>
</dbReference>
<dbReference type="PROSITE" id="PS50902">
    <property type="entry name" value="FLAVODOXIN_LIKE"/>
    <property type="match status" value="1"/>
</dbReference>
<dbReference type="EMBL" id="NFKK01000005">
    <property type="protein sequence ID" value="OUP53119.1"/>
    <property type="molecule type" value="Genomic_DNA"/>
</dbReference>
<sequence>MKSLIVYFSHSGTTRRLAELIAKETGGDLLELVPEIAYPRDYSTVVAQAKRELQSGYRPVLKTASPDLSAYDMVFVGTPNWWSSPAPPVLTFLEQAGQSGVQIAPFCTHGGGGSGHIRRDMEKASHGAVLLPELSVYGDSGRAADVQKWLKKINFAKS</sequence>
<evidence type="ECO:0000259" key="1">
    <source>
        <dbReference type="PROSITE" id="PS50902"/>
    </source>
</evidence>
<dbReference type="PANTHER" id="PTHR39201">
    <property type="entry name" value="EXPORTED PROTEIN-RELATED"/>
    <property type="match status" value="1"/>
</dbReference>
<dbReference type="PROSITE" id="PS00201">
    <property type="entry name" value="FLAVODOXIN"/>
    <property type="match status" value="1"/>
</dbReference>
<comment type="caution">
    <text evidence="2">The sequence shown here is derived from an EMBL/GenBank/DDBJ whole genome shotgun (WGS) entry which is preliminary data.</text>
</comment>
<dbReference type="GO" id="GO:0009055">
    <property type="term" value="F:electron transfer activity"/>
    <property type="evidence" value="ECO:0007669"/>
    <property type="project" value="InterPro"/>
</dbReference>
<dbReference type="Pfam" id="PF12682">
    <property type="entry name" value="Flavodoxin_4"/>
    <property type="match status" value="1"/>
</dbReference>
<feature type="domain" description="Flavodoxin-like" evidence="1">
    <location>
        <begin position="3"/>
        <end position="154"/>
    </location>
</feature>
<dbReference type="SUPFAM" id="SSF52218">
    <property type="entry name" value="Flavoproteins"/>
    <property type="match status" value="1"/>
</dbReference>
<proteinExistence type="predicted"/>
<dbReference type="RefSeq" id="WP_087371840.1">
    <property type="nucleotide sequence ID" value="NZ_NFKK01000005.1"/>
</dbReference>
<accession>A0A1Y4LC98</accession>
<dbReference type="PANTHER" id="PTHR39201:SF1">
    <property type="entry name" value="FLAVODOXIN-LIKE DOMAIN-CONTAINING PROTEIN"/>
    <property type="match status" value="1"/>
</dbReference>
<dbReference type="AlphaFoldDB" id="A0A1Y4LC98"/>
<organism evidence="2 3">
    <name type="scientific">Butyricicoccus pullicaecorum</name>
    <dbReference type="NCBI Taxonomy" id="501571"/>
    <lineage>
        <taxon>Bacteria</taxon>
        <taxon>Bacillati</taxon>
        <taxon>Bacillota</taxon>
        <taxon>Clostridia</taxon>
        <taxon>Eubacteriales</taxon>
        <taxon>Butyricicoccaceae</taxon>
        <taxon>Butyricicoccus</taxon>
    </lineage>
</organism>
<dbReference type="InterPro" id="IPR029039">
    <property type="entry name" value="Flavoprotein-like_sf"/>
</dbReference>
<dbReference type="InterPro" id="IPR008254">
    <property type="entry name" value="Flavodoxin/NO_synth"/>
</dbReference>